<gene>
    <name evidence="1" type="ORF">SAMN02787118_129101</name>
</gene>
<name>A0A1I2UX22_9ACTN</name>
<dbReference type="GO" id="GO:0005840">
    <property type="term" value="C:ribosome"/>
    <property type="evidence" value="ECO:0007669"/>
    <property type="project" value="UniProtKB-KW"/>
</dbReference>
<evidence type="ECO:0000313" key="2">
    <source>
        <dbReference type="Proteomes" id="UP000181942"/>
    </source>
</evidence>
<reference evidence="1 2" key="1">
    <citation type="submission" date="2016-10" db="EMBL/GenBank/DDBJ databases">
        <authorList>
            <person name="de Groot N.N."/>
        </authorList>
    </citation>
    <scope>NUCLEOTIDE SEQUENCE [LARGE SCALE GENOMIC DNA]</scope>
    <source>
        <strain evidence="1 2">OK461</strain>
    </source>
</reference>
<keyword evidence="1" id="KW-0687">Ribonucleoprotein</keyword>
<protein>
    <submittedName>
        <fullName evidence="1">Small subunit ribosomal protein S1</fullName>
    </submittedName>
</protein>
<dbReference type="OrthoDB" id="286090at2"/>
<dbReference type="AlphaFoldDB" id="A0A1I2UX22"/>
<sequence>MWQDYDGGNIRSVIADEDEFLELASRISSAHAAALLSVYAGERVPLSTAVMPDNDGVLRARWRTEPTPSDRDWALRQPKG</sequence>
<organism evidence="1 2">
    <name type="scientific">Streptomyces mirabilis</name>
    <dbReference type="NCBI Taxonomy" id="68239"/>
    <lineage>
        <taxon>Bacteria</taxon>
        <taxon>Bacillati</taxon>
        <taxon>Actinomycetota</taxon>
        <taxon>Actinomycetes</taxon>
        <taxon>Kitasatosporales</taxon>
        <taxon>Streptomycetaceae</taxon>
        <taxon>Streptomyces</taxon>
    </lineage>
</organism>
<dbReference type="Proteomes" id="UP000181942">
    <property type="component" value="Unassembled WGS sequence"/>
</dbReference>
<evidence type="ECO:0000313" key="1">
    <source>
        <dbReference type="EMBL" id="SFG81658.1"/>
    </source>
</evidence>
<proteinExistence type="predicted"/>
<dbReference type="RefSeq" id="WP_075032832.1">
    <property type="nucleotide sequence ID" value="NZ_FONR01000029.1"/>
</dbReference>
<accession>A0A1I2UX22</accession>
<keyword evidence="1" id="KW-0689">Ribosomal protein</keyword>
<dbReference type="EMBL" id="FONR01000029">
    <property type="protein sequence ID" value="SFG81658.1"/>
    <property type="molecule type" value="Genomic_DNA"/>
</dbReference>